<gene>
    <name evidence="1" type="ORF">AC579_6457</name>
</gene>
<evidence type="ECO:0000313" key="2">
    <source>
        <dbReference type="Proteomes" id="UP000073492"/>
    </source>
</evidence>
<comment type="caution">
    <text evidence="1">The sequence shown here is derived from an EMBL/GenBank/DDBJ whole genome shotgun (WGS) entry which is preliminary data.</text>
</comment>
<sequence length="61" mass="6845">MNNKRLGSSWGRFLVKSVEFGLPLLSWAHDTRDGSLIYVLQLFTEAQERGSSAAQNCTDLE</sequence>
<organism evidence="1 2">
    <name type="scientific">Pseudocercospora musae</name>
    <dbReference type="NCBI Taxonomy" id="113226"/>
    <lineage>
        <taxon>Eukaryota</taxon>
        <taxon>Fungi</taxon>
        <taxon>Dikarya</taxon>
        <taxon>Ascomycota</taxon>
        <taxon>Pezizomycotina</taxon>
        <taxon>Dothideomycetes</taxon>
        <taxon>Dothideomycetidae</taxon>
        <taxon>Mycosphaerellales</taxon>
        <taxon>Mycosphaerellaceae</taxon>
        <taxon>Pseudocercospora</taxon>
    </lineage>
</organism>
<dbReference type="EMBL" id="LFZO01000066">
    <property type="protein sequence ID" value="KXT15110.1"/>
    <property type="molecule type" value="Genomic_DNA"/>
</dbReference>
<dbReference type="AlphaFoldDB" id="A0A139IK90"/>
<evidence type="ECO:0000313" key="1">
    <source>
        <dbReference type="EMBL" id="KXT15110.1"/>
    </source>
</evidence>
<keyword evidence="2" id="KW-1185">Reference proteome</keyword>
<proteinExistence type="predicted"/>
<name>A0A139IK90_9PEZI</name>
<reference evidence="1 2" key="1">
    <citation type="submission" date="2015-07" db="EMBL/GenBank/DDBJ databases">
        <title>Comparative genomics of the Sigatoka disease complex on banana suggests a link between parallel evolutionary changes in Pseudocercospora fijiensis and Pseudocercospora eumusae and increased virulence on the banana host.</title>
        <authorList>
            <person name="Chang T.-C."/>
            <person name="Salvucci A."/>
            <person name="Crous P.W."/>
            <person name="Stergiopoulos I."/>
        </authorList>
    </citation>
    <scope>NUCLEOTIDE SEQUENCE [LARGE SCALE GENOMIC DNA]</scope>
    <source>
        <strain evidence="1 2">CBS 116634</strain>
    </source>
</reference>
<accession>A0A139IK90</accession>
<protein>
    <submittedName>
        <fullName evidence="1">Uncharacterized protein</fullName>
    </submittedName>
</protein>
<dbReference type="Proteomes" id="UP000073492">
    <property type="component" value="Unassembled WGS sequence"/>
</dbReference>